<evidence type="ECO:0000256" key="2">
    <source>
        <dbReference type="SAM" id="SignalP"/>
    </source>
</evidence>
<evidence type="ECO:0000313" key="4">
    <source>
        <dbReference type="Proteomes" id="UP001156627"/>
    </source>
</evidence>
<evidence type="ECO:0000313" key="3">
    <source>
        <dbReference type="EMBL" id="GLQ89165.1"/>
    </source>
</evidence>
<proteinExistence type="predicted"/>
<feature type="signal peptide" evidence="2">
    <location>
        <begin position="1"/>
        <end position="27"/>
    </location>
</feature>
<gene>
    <name evidence="3" type="ORF">GCM10007898_27370</name>
</gene>
<feature type="chain" id="PRO_5045082571" description="Secreted protein" evidence="2">
    <location>
        <begin position="28"/>
        <end position="102"/>
    </location>
</feature>
<evidence type="ECO:0008006" key="5">
    <source>
        <dbReference type="Google" id="ProtNLM"/>
    </source>
</evidence>
<dbReference type="Proteomes" id="UP001156627">
    <property type="component" value="Unassembled WGS sequence"/>
</dbReference>
<name>A0ABQ5XC07_9GAMM</name>
<protein>
    <recommendedName>
        <fullName evidence="5">Secreted protein</fullName>
    </recommendedName>
</protein>
<dbReference type="RefSeq" id="WP_284332601.1">
    <property type="nucleotide sequence ID" value="NZ_BSOA01000029.1"/>
</dbReference>
<keyword evidence="2" id="KW-0732">Signal</keyword>
<organism evidence="3 4">
    <name type="scientific">Dyella flagellata</name>
    <dbReference type="NCBI Taxonomy" id="1867833"/>
    <lineage>
        <taxon>Bacteria</taxon>
        <taxon>Pseudomonadati</taxon>
        <taxon>Pseudomonadota</taxon>
        <taxon>Gammaproteobacteria</taxon>
        <taxon>Lysobacterales</taxon>
        <taxon>Rhodanobacteraceae</taxon>
        <taxon>Dyella</taxon>
    </lineage>
</organism>
<feature type="region of interest" description="Disordered" evidence="1">
    <location>
        <begin position="61"/>
        <end position="102"/>
    </location>
</feature>
<sequence>MIRKRTVTQALSALTLIITGTTGTAVAGEASTNGNQATAMLSEATAIHALAGLDLEEFGAPQDKLKASAASTPHHDDDSFGQHHHHDMGQTPPVAQMGEFNV</sequence>
<keyword evidence="4" id="KW-1185">Reference proteome</keyword>
<evidence type="ECO:0000256" key="1">
    <source>
        <dbReference type="SAM" id="MobiDB-lite"/>
    </source>
</evidence>
<accession>A0ABQ5XC07</accession>
<comment type="caution">
    <text evidence="3">The sequence shown here is derived from an EMBL/GenBank/DDBJ whole genome shotgun (WGS) entry which is preliminary data.</text>
</comment>
<dbReference type="EMBL" id="BSOA01000029">
    <property type="protein sequence ID" value="GLQ89165.1"/>
    <property type="molecule type" value="Genomic_DNA"/>
</dbReference>
<reference evidence="4" key="1">
    <citation type="journal article" date="2019" name="Int. J. Syst. Evol. Microbiol.">
        <title>The Global Catalogue of Microorganisms (GCM) 10K type strain sequencing project: providing services to taxonomists for standard genome sequencing and annotation.</title>
        <authorList>
            <consortium name="The Broad Institute Genomics Platform"/>
            <consortium name="The Broad Institute Genome Sequencing Center for Infectious Disease"/>
            <person name="Wu L."/>
            <person name="Ma J."/>
        </authorList>
    </citation>
    <scope>NUCLEOTIDE SEQUENCE [LARGE SCALE GENOMIC DNA]</scope>
    <source>
        <strain evidence="4">NBRC 111981</strain>
    </source>
</reference>